<evidence type="ECO:0000256" key="1">
    <source>
        <dbReference type="SAM" id="MobiDB-lite"/>
    </source>
</evidence>
<keyword evidence="4" id="KW-1185">Reference proteome</keyword>
<evidence type="ECO:0000313" key="4">
    <source>
        <dbReference type="Proteomes" id="UP000826462"/>
    </source>
</evidence>
<sequence>MNLCFLILAVPVCVCVGLYARNKGRRFWQWAILSAIVTPLVTWLILLFMKDLRTPEQRAIPVSVSNWLLLIAGVLCAGGALYLASPTGIGASWDFSMNFKVKTPDDSVSDDKDSDDKDSKRSGH</sequence>
<evidence type="ECO:0000256" key="2">
    <source>
        <dbReference type="SAM" id="Phobius"/>
    </source>
</evidence>
<name>A0ABX8ULF6_9BURK</name>
<protein>
    <submittedName>
        <fullName evidence="3">Uncharacterized protein</fullName>
    </submittedName>
</protein>
<feature type="transmembrane region" description="Helical" evidence="2">
    <location>
        <begin position="27"/>
        <end position="48"/>
    </location>
</feature>
<keyword evidence="2" id="KW-0812">Transmembrane</keyword>
<evidence type="ECO:0000313" key="3">
    <source>
        <dbReference type="EMBL" id="QYD69794.1"/>
    </source>
</evidence>
<feature type="region of interest" description="Disordered" evidence="1">
    <location>
        <begin position="102"/>
        <end position="124"/>
    </location>
</feature>
<organism evidence="3 4">
    <name type="scientific">Paraburkholderia edwinii</name>
    <dbReference type="NCBI Taxonomy" id="2861782"/>
    <lineage>
        <taxon>Bacteria</taxon>
        <taxon>Pseudomonadati</taxon>
        <taxon>Pseudomonadota</taxon>
        <taxon>Betaproteobacteria</taxon>
        <taxon>Burkholderiales</taxon>
        <taxon>Burkholderiaceae</taxon>
        <taxon>Paraburkholderia</taxon>
    </lineage>
</organism>
<keyword evidence="2" id="KW-1133">Transmembrane helix</keyword>
<proteinExistence type="predicted"/>
<keyword evidence="2" id="KW-0472">Membrane</keyword>
<dbReference type="EMBL" id="CP080095">
    <property type="protein sequence ID" value="QYD69794.1"/>
    <property type="molecule type" value="Genomic_DNA"/>
</dbReference>
<dbReference type="Proteomes" id="UP000826462">
    <property type="component" value="Chromosome 1"/>
</dbReference>
<reference evidence="3 4" key="1">
    <citation type="submission" date="2021-07" db="EMBL/GenBank/DDBJ databases">
        <title>Paraburkholderia edwinii protects Aspergillus sp. from phenazines by acting as a toxin sponge.</title>
        <authorList>
            <person name="Dahlstrom K.M."/>
            <person name="Newman D.K."/>
        </authorList>
    </citation>
    <scope>NUCLEOTIDE SEQUENCE [LARGE SCALE GENOMIC DNA]</scope>
    <source>
        <strain evidence="3 4">Pe01</strain>
    </source>
</reference>
<gene>
    <name evidence="3" type="ORF">KZJ38_05420</name>
</gene>
<feature type="transmembrane region" description="Helical" evidence="2">
    <location>
        <begin position="60"/>
        <end position="84"/>
    </location>
</feature>
<dbReference type="RefSeq" id="WP_219799131.1">
    <property type="nucleotide sequence ID" value="NZ_CP080095.1"/>
</dbReference>
<accession>A0ABX8ULF6</accession>